<dbReference type="OrthoDB" id="3239304at2759"/>
<feature type="transmembrane region" description="Helical" evidence="1">
    <location>
        <begin position="20"/>
        <end position="41"/>
    </location>
</feature>
<evidence type="ECO:0000313" key="2">
    <source>
        <dbReference type="EMBL" id="OJT12378.1"/>
    </source>
</evidence>
<evidence type="ECO:0000256" key="1">
    <source>
        <dbReference type="SAM" id="Phobius"/>
    </source>
</evidence>
<keyword evidence="1" id="KW-0472">Membrane</keyword>
<comment type="caution">
    <text evidence="2">The sequence shown here is derived from an EMBL/GenBank/DDBJ whole genome shotgun (WGS) entry which is preliminary data.</text>
</comment>
<dbReference type="STRING" id="154538.A0A1M2VXR1"/>
<name>A0A1M2VXR1_TRAPU</name>
<keyword evidence="1" id="KW-0812">Transmembrane</keyword>
<protein>
    <submittedName>
        <fullName evidence="2">Uncharacterized protein</fullName>
    </submittedName>
</protein>
<dbReference type="OMA" id="YGCHIAF"/>
<accession>A0A1M2VXR1</accession>
<dbReference type="EMBL" id="MNAD01000491">
    <property type="protein sequence ID" value="OJT12378.1"/>
    <property type="molecule type" value="Genomic_DNA"/>
</dbReference>
<organism evidence="2 3">
    <name type="scientific">Trametes pubescens</name>
    <name type="common">White-rot fungus</name>
    <dbReference type="NCBI Taxonomy" id="154538"/>
    <lineage>
        <taxon>Eukaryota</taxon>
        <taxon>Fungi</taxon>
        <taxon>Dikarya</taxon>
        <taxon>Basidiomycota</taxon>
        <taxon>Agaricomycotina</taxon>
        <taxon>Agaricomycetes</taxon>
        <taxon>Polyporales</taxon>
        <taxon>Polyporaceae</taxon>
        <taxon>Trametes</taxon>
    </lineage>
</organism>
<evidence type="ECO:0000313" key="3">
    <source>
        <dbReference type="Proteomes" id="UP000184267"/>
    </source>
</evidence>
<keyword evidence="3" id="KW-1185">Reference proteome</keyword>
<dbReference type="Proteomes" id="UP000184267">
    <property type="component" value="Unassembled WGS sequence"/>
</dbReference>
<gene>
    <name evidence="2" type="ORF">TRAPUB_11080</name>
</gene>
<feature type="transmembrane region" description="Helical" evidence="1">
    <location>
        <begin position="91"/>
        <end position="113"/>
    </location>
</feature>
<dbReference type="AlphaFoldDB" id="A0A1M2VXR1"/>
<keyword evidence="1" id="KW-1133">Transmembrane helix</keyword>
<feature type="transmembrane region" description="Helical" evidence="1">
    <location>
        <begin position="61"/>
        <end position="84"/>
    </location>
</feature>
<feature type="transmembrane region" description="Helical" evidence="1">
    <location>
        <begin position="153"/>
        <end position="174"/>
    </location>
</feature>
<proteinExistence type="predicted"/>
<sequence length="218" mass="23311">MVYVRSRKFCCCLPVRFGVFCEALIGLAIGGLFAVGGWIVVHDMMKGTLNPPLSGNERTAAWILSVVSTLIFLISLGGLVGSLWKILSLVGLYAGAITFATVLDIASGIYVVYQLFHGEGAADISKCEANAGTGVNKDFTSFACNASFKTARIVVVVIYALFWLFSIYGCHIAFEYVGQLREEKEGGDSEKRGGASSNVTIVNTPYPFAAAPNTMGPR</sequence>
<reference evidence="2 3" key="1">
    <citation type="submission" date="2016-10" db="EMBL/GenBank/DDBJ databases">
        <title>Genome sequence of the basidiomycete white-rot fungus Trametes pubescens.</title>
        <authorList>
            <person name="Makela M.R."/>
            <person name="Granchi Z."/>
            <person name="Peng M."/>
            <person name="De Vries R.P."/>
            <person name="Grigoriev I."/>
            <person name="Riley R."/>
            <person name="Hilden K."/>
        </authorList>
    </citation>
    <scope>NUCLEOTIDE SEQUENCE [LARGE SCALE GENOMIC DNA]</scope>
    <source>
        <strain evidence="2 3">FBCC735</strain>
    </source>
</reference>